<dbReference type="InterPro" id="IPR003961">
    <property type="entry name" value="FN3_dom"/>
</dbReference>
<feature type="domain" description="Fibronectin type-III" evidence="6">
    <location>
        <begin position="859"/>
        <end position="958"/>
    </location>
</feature>
<proteinExistence type="predicted"/>
<evidence type="ECO:0000256" key="1">
    <source>
        <dbReference type="ARBA" id="ARBA00022737"/>
    </source>
</evidence>
<dbReference type="Gene3D" id="2.60.40.10">
    <property type="entry name" value="Immunoglobulins"/>
    <property type="match status" value="9"/>
</dbReference>
<feature type="domain" description="Ig-like" evidence="5">
    <location>
        <begin position="359"/>
        <end position="444"/>
    </location>
</feature>
<dbReference type="GO" id="GO:0030424">
    <property type="term" value="C:axon"/>
    <property type="evidence" value="ECO:0007669"/>
    <property type="project" value="TreeGrafter"/>
</dbReference>
<feature type="domain" description="Fibronectin type-III" evidence="6">
    <location>
        <begin position="1065"/>
        <end position="1160"/>
    </location>
</feature>
<feature type="domain" description="Ig-like" evidence="5">
    <location>
        <begin position="541"/>
        <end position="633"/>
    </location>
</feature>
<reference evidence="7" key="1">
    <citation type="journal article" date="2019" name="bioRxiv">
        <title>The Genome of the Zebra Mussel, Dreissena polymorpha: A Resource for Invasive Species Research.</title>
        <authorList>
            <person name="McCartney M.A."/>
            <person name="Auch B."/>
            <person name="Kono T."/>
            <person name="Mallez S."/>
            <person name="Zhang Y."/>
            <person name="Obille A."/>
            <person name="Becker A."/>
            <person name="Abrahante J.E."/>
            <person name="Garbe J."/>
            <person name="Badalamenti J.P."/>
            <person name="Herman A."/>
            <person name="Mangelson H."/>
            <person name="Liachko I."/>
            <person name="Sullivan S."/>
            <person name="Sone E.D."/>
            <person name="Koren S."/>
            <person name="Silverstein K.A.T."/>
            <person name="Beckman K.B."/>
            <person name="Gohl D.M."/>
        </authorList>
    </citation>
    <scope>NUCLEOTIDE SEQUENCE</scope>
    <source>
        <strain evidence="7">Duluth1</strain>
        <tissue evidence="7">Whole animal</tissue>
    </source>
</reference>
<evidence type="ECO:0008006" key="9">
    <source>
        <dbReference type="Google" id="ProtNLM"/>
    </source>
</evidence>
<evidence type="ECO:0000313" key="7">
    <source>
        <dbReference type="EMBL" id="KAH3826570.1"/>
    </source>
</evidence>
<sequence length="1209" mass="135115">MDGCPLGWEFFNAKCYMFVGNQKLIIEEADADCWHRGGALISISDVSEHQFVVSRLRILHTSDEYGVGDYFTSGSFYGGQLFWDSELDTSGRSYWVTNVPPPASSKFTRIAYVWGGSGLGGYGWNVVPSSRPASYICEMTLANAAFRRIEDRSVAYGMDPSDTQHVKRGPLITEEPKDIVVFPGTPSTFIECKAEGYPTYKWRRVSPNGEFQDVTSAMKSRYTLTGGRFTLQSPVETEDQGSYQCSAQNEFGVLVSKPGRITFGFLKSFSPVPPERATAKEFEGYRIACQAPSYYPEVRYSCGYLYFSDVQETDNKKYFCLVTLGVNELWQASTNQPPSAISLGVWLDVLKNNPDPIAPVIYTHTYPSPPIRGATIRIECIAYGTLPLIYTWRRKDGRPFEPGTTISDFSRVLTIPNAEISAEGDYECTVKGTKSITSKVIALTIESRPYFPFGIGDRIADPDKQITWRCKAVGRPMPTYTWFKDGELLQAVHGEIEIQKNVLVIRKVNENRDQGMYQCGASNLYGTTYSYGQLKVLRFAPSFARHPMADSVSIPEGGNFTIRCDVEGAPEPEVIWLKNGAPLGVVGGNLGGNIGMTVDFALVLSNIVQSDAGLYTCQATNSEGQVSSAIQVKVVVGIIMTRPPSDESVLINRTAFIYCQAGYNAQQFDVMYVWRLNGHVINVSLSDGHYRQEFRENQYGLYILNAQYEHAGYYECQAMTTIHSVRAGAMLRVYGPPGAPAGVYVFGPVDATSARLVWTIGSDVHHGSLINFYDVEAEMHLIRPNQWEVVMTDIPEQQAQLQASEMGFRQDQRTVLVDTLLPDISYRFRLRASNSYGKGQEASRPSISIKTDATAPLSAPTNIRGNDEGKVGTLNIQWDALDVSQYGSDNVGYNIYFKKKNDAKEFQHAKVAGGESKSYTHLVGLENYYLEYTVKIGAYNDKGSGPNSTETGVMSAEGMPLATVLMGDCNNYNGSAFSMAWNQVEDTREKLKGRLKGYRIRYYEKDVEDHVWWYDVYGQADSAIIIGLKDNTNYWASVQVMNYAGVGPQGEYRLAETFHLPPQQYPRHVKVFPHTQNSVRVTWQEIMTYYGEEMIQGYIIRVWKVQEDIRSARDVIVDVVSEAIVDGLQTKTVYVLRVLGFSIGGDGHLSPHVYFTVEGQAVPFDPTTTRFCFDHTTCRDSAIGHRASILTICVACVLNFIRRLWIRYA</sequence>
<dbReference type="InterPro" id="IPR013098">
    <property type="entry name" value="Ig_I-set"/>
</dbReference>
<evidence type="ECO:0000256" key="2">
    <source>
        <dbReference type="ARBA" id="ARBA00023157"/>
    </source>
</evidence>
<feature type="domain" description="Ig-like" evidence="5">
    <location>
        <begin position="170"/>
        <end position="262"/>
    </location>
</feature>
<organism evidence="7 8">
    <name type="scientific">Dreissena polymorpha</name>
    <name type="common">Zebra mussel</name>
    <name type="synonym">Mytilus polymorpha</name>
    <dbReference type="NCBI Taxonomy" id="45954"/>
    <lineage>
        <taxon>Eukaryota</taxon>
        <taxon>Metazoa</taxon>
        <taxon>Spiralia</taxon>
        <taxon>Lophotrochozoa</taxon>
        <taxon>Mollusca</taxon>
        <taxon>Bivalvia</taxon>
        <taxon>Autobranchia</taxon>
        <taxon>Heteroconchia</taxon>
        <taxon>Euheterodonta</taxon>
        <taxon>Imparidentia</taxon>
        <taxon>Neoheterodontei</taxon>
        <taxon>Myida</taxon>
        <taxon>Dreissenoidea</taxon>
        <taxon>Dreissenidae</taxon>
        <taxon>Dreissena</taxon>
    </lineage>
</organism>
<dbReference type="SMART" id="SM00060">
    <property type="entry name" value="FN3"/>
    <property type="match status" value="4"/>
</dbReference>
<dbReference type="InterPro" id="IPR036179">
    <property type="entry name" value="Ig-like_dom_sf"/>
</dbReference>
<dbReference type="CDD" id="cd00063">
    <property type="entry name" value="FN3"/>
    <property type="match status" value="4"/>
</dbReference>
<feature type="domain" description="Fibronectin type-III" evidence="6">
    <location>
        <begin position="960"/>
        <end position="1063"/>
    </location>
</feature>
<keyword evidence="3" id="KW-0393">Immunoglobulin domain</keyword>
<dbReference type="AlphaFoldDB" id="A0A9D4H0W8"/>
<dbReference type="InterPro" id="IPR003598">
    <property type="entry name" value="Ig_sub2"/>
</dbReference>
<dbReference type="Pfam" id="PF13927">
    <property type="entry name" value="Ig_3"/>
    <property type="match status" value="2"/>
</dbReference>
<dbReference type="InterPro" id="IPR003599">
    <property type="entry name" value="Ig_sub"/>
</dbReference>
<dbReference type="InterPro" id="IPR001304">
    <property type="entry name" value="C-type_lectin-like"/>
</dbReference>
<dbReference type="GO" id="GO:0098609">
    <property type="term" value="P:cell-cell adhesion"/>
    <property type="evidence" value="ECO:0007669"/>
    <property type="project" value="TreeGrafter"/>
</dbReference>
<dbReference type="SUPFAM" id="SSF56436">
    <property type="entry name" value="C-type lectin-like"/>
    <property type="match status" value="1"/>
</dbReference>
<keyword evidence="2" id="KW-1015">Disulfide bond</keyword>
<dbReference type="SMART" id="SM00408">
    <property type="entry name" value="IGc2"/>
    <property type="match status" value="5"/>
</dbReference>
<name>A0A9D4H0W8_DREPO</name>
<dbReference type="SMART" id="SM00034">
    <property type="entry name" value="CLECT"/>
    <property type="match status" value="1"/>
</dbReference>
<evidence type="ECO:0000313" key="8">
    <source>
        <dbReference type="Proteomes" id="UP000828390"/>
    </source>
</evidence>
<dbReference type="InterPro" id="IPR016187">
    <property type="entry name" value="CTDL_fold"/>
</dbReference>
<dbReference type="Pfam" id="PF07679">
    <property type="entry name" value="I-set"/>
    <property type="match status" value="1"/>
</dbReference>
<comment type="caution">
    <text evidence="7">The sequence shown here is derived from an EMBL/GenBank/DDBJ whole genome shotgun (WGS) entry which is preliminary data.</text>
</comment>
<dbReference type="Proteomes" id="UP000828390">
    <property type="component" value="Unassembled WGS sequence"/>
</dbReference>
<dbReference type="SUPFAM" id="SSF48726">
    <property type="entry name" value="Immunoglobulin"/>
    <property type="match status" value="5"/>
</dbReference>
<keyword evidence="8" id="KW-1185">Reference proteome</keyword>
<feature type="domain" description="Fibronectin type-III" evidence="6">
    <location>
        <begin position="739"/>
        <end position="854"/>
    </location>
</feature>
<evidence type="ECO:0000259" key="5">
    <source>
        <dbReference type="PROSITE" id="PS50835"/>
    </source>
</evidence>
<evidence type="ECO:0000256" key="3">
    <source>
        <dbReference type="ARBA" id="ARBA00023319"/>
    </source>
</evidence>
<dbReference type="PROSITE" id="PS50835">
    <property type="entry name" value="IG_LIKE"/>
    <property type="match status" value="5"/>
</dbReference>
<dbReference type="SMART" id="SM00409">
    <property type="entry name" value="IG"/>
    <property type="match status" value="6"/>
</dbReference>
<accession>A0A9D4H0W8</accession>
<dbReference type="PANTHER" id="PTHR44170:SF6">
    <property type="entry name" value="CONTACTIN"/>
    <property type="match status" value="1"/>
</dbReference>
<feature type="domain" description="Ig-like" evidence="5">
    <location>
        <begin position="637"/>
        <end position="726"/>
    </location>
</feature>
<dbReference type="GO" id="GO:0005886">
    <property type="term" value="C:plasma membrane"/>
    <property type="evidence" value="ECO:0007669"/>
    <property type="project" value="TreeGrafter"/>
</dbReference>
<evidence type="ECO:0000259" key="4">
    <source>
        <dbReference type="PROSITE" id="PS50041"/>
    </source>
</evidence>
<keyword evidence="1" id="KW-0677">Repeat</keyword>
<feature type="domain" description="Ig-like" evidence="5">
    <location>
        <begin position="449"/>
        <end position="530"/>
    </location>
</feature>
<evidence type="ECO:0000259" key="6">
    <source>
        <dbReference type="PROSITE" id="PS50853"/>
    </source>
</evidence>
<dbReference type="CDD" id="cd00096">
    <property type="entry name" value="Ig"/>
    <property type="match status" value="1"/>
</dbReference>
<protein>
    <recommendedName>
        <fullName evidence="9">Contactin</fullName>
    </recommendedName>
</protein>
<dbReference type="InterPro" id="IPR016186">
    <property type="entry name" value="C-type_lectin-like/link_sf"/>
</dbReference>
<dbReference type="SUPFAM" id="SSF49265">
    <property type="entry name" value="Fibronectin type III"/>
    <property type="match status" value="2"/>
</dbReference>
<reference evidence="7" key="2">
    <citation type="submission" date="2020-11" db="EMBL/GenBank/DDBJ databases">
        <authorList>
            <person name="McCartney M.A."/>
            <person name="Auch B."/>
            <person name="Kono T."/>
            <person name="Mallez S."/>
            <person name="Becker A."/>
            <person name="Gohl D.M."/>
            <person name="Silverstein K.A.T."/>
            <person name="Koren S."/>
            <person name="Bechman K.B."/>
            <person name="Herman A."/>
            <person name="Abrahante J.E."/>
            <person name="Garbe J."/>
        </authorList>
    </citation>
    <scope>NUCLEOTIDE SEQUENCE</scope>
    <source>
        <strain evidence="7">Duluth1</strain>
        <tissue evidence="7">Whole animal</tissue>
    </source>
</reference>
<dbReference type="InterPro" id="IPR036116">
    <property type="entry name" value="FN3_sf"/>
</dbReference>
<dbReference type="Gene3D" id="3.10.100.10">
    <property type="entry name" value="Mannose-Binding Protein A, subunit A"/>
    <property type="match status" value="1"/>
</dbReference>
<dbReference type="InterPro" id="IPR007110">
    <property type="entry name" value="Ig-like_dom"/>
</dbReference>
<dbReference type="EMBL" id="JAIWYP010000005">
    <property type="protein sequence ID" value="KAH3826570.1"/>
    <property type="molecule type" value="Genomic_DNA"/>
</dbReference>
<dbReference type="Pfam" id="PF00041">
    <property type="entry name" value="fn3"/>
    <property type="match status" value="1"/>
</dbReference>
<dbReference type="PANTHER" id="PTHR44170">
    <property type="entry name" value="PROTEIN SIDEKICK"/>
    <property type="match status" value="1"/>
</dbReference>
<dbReference type="PROSITE" id="PS50853">
    <property type="entry name" value="FN3"/>
    <property type="match status" value="4"/>
</dbReference>
<dbReference type="InterPro" id="IPR013783">
    <property type="entry name" value="Ig-like_fold"/>
</dbReference>
<dbReference type="PROSITE" id="PS50041">
    <property type="entry name" value="C_TYPE_LECTIN_2"/>
    <property type="match status" value="1"/>
</dbReference>
<dbReference type="GO" id="GO:0007411">
    <property type="term" value="P:axon guidance"/>
    <property type="evidence" value="ECO:0007669"/>
    <property type="project" value="TreeGrafter"/>
</dbReference>
<feature type="domain" description="C-type lectin" evidence="4">
    <location>
        <begin position="11"/>
        <end position="138"/>
    </location>
</feature>
<gene>
    <name evidence="7" type="ORF">DPMN_128476</name>
</gene>
<dbReference type="FunFam" id="2.60.40.10:FF:000032">
    <property type="entry name" value="palladin isoform X1"/>
    <property type="match status" value="1"/>
</dbReference>